<dbReference type="AlphaFoldDB" id="A0A842IXI2"/>
<dbReference type="GO" id="GO:0003677">
    <property type="term" value="F:DNA binding"/>
    <property type="evidence" value="ECO:0007669"/>
    <property type="project" value="InterPro"/>
</dbReference>
<sequence length="268" mass="31431">MEQSIYISEKFKIPRIGKIPLCVIIVVFVFILAVLQDYIYSRIKHTGFYLSESMLYNTFWAFFIPLTLSINRLLKLVNPKNILGRFPINLGIAISFSFIHILVFTALFVLVSHLVFTTPHRFTTMFNTAFSNQFFIAVLWYTVFPAIYISKHKPTDLTTSYFEKIKVKVGSKIITIPTSTIQLISTDKPYSIIYTNDQKFLDNTTLKEFETKLNPKCFLRVHRSTIINATYIKELKSRSNGDYDARLENDETIRLSRHYRRNWHQLLQ</sequence>
<dbReference type="PANTHER" id="PTHR37299:SF1">
    <property type="entry name" value="STAGE 0 SPORULATION PROTEIN A HOMOLOG"/>
    <property type="match status" value="1"/>
</dbReference>
<keyword evidence="1" id="KW-1133">Transmembrane helix</keyword>
<evidence type="ECO:0000313" key="3">
    <source>
        <dbReference type="EMBL" id="MBC2846734.1"/>
    </source>
</evidence>
<keyword evidence="1" id="KW-0472">Membrane</keyword>
<dbReference type="InterPro" id="IPR046947">
    <property type="entry name" value="LytR-like"/>
</dbReference>
<dbReference type="PANTHER" id="PTHR37299">
    <property type="entry name" value="TRANSCRIPTIONAL REGULATOR-RELATED"/>
    <property type="match status" value="1"/>
</dbReference>
<dbReference type="SMART" id="SM00850">
    <property type="entry name" value="LytTR"/>
    <property type="match status" value="1"/>
</dbReference>
<feature type="domain" description="HTH LytTR-type" evidence="2">
    <location>
        <begin position="165"/>
        <end position="268"/>
    </location>
</feature>
<dbReference type="GO" id="GO:0000156">
    <property type="term" value="F:phosphorelay response regulator activity"/>
    <property type="evidence" value="ECO:0007669"/>
    <property type="project" value="InterPro"/>
</dbReference>
<evidence type="ECO:0000259" key="2">
    <source>
        <dbReference type="PROSITE" id="PS50930"/>
    </source>
</evidence>
<name>A0A842IXI2_9FLAO</name>
<feature type="transmembrane region" description="Helical" evidence="1">
    <location>
        <begin position="130"/>
        <end position="149"/>
    </location>
</feature>
<reference evidence="3" key="1">
    <citation type="submission" date="2020-08" db="EMBL/GenBank/DDBJ databases">
        <title>Winogradskyella ouciana sp. nov., isolated from the hadal seawater of the Mariana Trench.</title>
        <authorList>
            <person name="He X."/>
        </authorList>
    </citation>
    <scope>NUCLEOTIDE SEQUENCE [LARGE SCALE GENOMIC DNA]</scope>
    <source>
        <strain evidence="3">KCTC 52348</strain>
    </source>
</reference>
<evidence type="ECO:0000313" key="4">
    <source>
        <dbReference type="Proteomes" id="UP000533900"/>
    </source>
</evidence>
<proteinExistence type="predicted"/>
<evidence type="ECO:0000256" key="1">
    <source>
        <dbReference type="SAM" id="Phobius"/>
    </source>
</evidence>
<comment type="caution">
    <text evidence="3">The sequence shown here is derived from an EMBL/GenBank/DDBJ whole genome shotgun (WGS) entry which is preliminary data.</text>
</comment>
<keyword evidence="4" id="KW-1185">Reference proteome</keyword>
<dbReference type="EMBL" id="JACLCP010000007">
    <property type="protein sequence ID" value="MBC2846734.1"/>
    <property type="molecule type" value="Genomic_DNA"/>
</dbReference>
<gene>
    <name evidence="3" type="ORF">H7F21_16625</name>
</gene>
<dbReference type="InterPro" id="IPR007492">
    <property type="entry name" value="LytTR_DNA-bd_dom"/>
</dbReference>
<dbReference type="PROSITE" id="PS50930">
    <property type="entry name" value="HTH_LYTTR"/>
    <property type="match status" value="1"/>
</dbReference>
<feature type="transmembrane region" description="Helical" evidence="1">
    <location>
        <begin position="86"/>
        <end position="110"/>
    </location>
</feature>
<organism evidence="3 4">
    <name type="scientific">Winogradskyella flava</name>
    <dbReference type="NCBI Taxonomy" id="1884876"/>
    <lineage>
        <taxon>Bacteria</taxon>
        <taxon>Pseudomonadati</taxon>
        <taxon>Bacteroidota</taxon>
        <taxon>Flavobacteriia</taxon>
        <taxon>Flavobacteriales</taxon>
        <taxon>Flavobacteriaceae</taxon>
        <taxon>Winogradskyella</taxon>
    </lineage>
</organism>
<feature type="transmembrane region" description="Helical" evidence="1">
    <location>
        <begin position="53"/>
        <end position="74"/>
    </location>
</feature>
<keyword evidence="1" id="KW-0812">Transmembrane</keyword>
<dbReference type="Gene3D" id="2.40.50.1020">
    <property type="entry name" value="LytTr DNA-binding domain"/>
    <property type="match status" value="1"/>
</dbReference>
<feature type="transmembrane region" description="Helical" evidence="1">
    <location>
        <begin position="21"/>
        <end position="41"/>
    </location>
</feature>
<dbReference type="Pfam" id="PF04397">
    <property type="entry name" value="LytTR"/>
    <property type="match status" value="1"/>
</dbReference>
<accession>A0A842IXI2</accession>
<dbReference type="Proteomes" id="UP000533900">
    <property type="component" value="Unassembled WGS sequence"/>
</dbReference>
<protein>
    <submittedName>
        <fullName evidence="3">LytTR family transcriptional regulator</fullName>
    </submittedName>
</protein>
<dbReference type="RefSeq" id="WP_185790444.1">
    <property type="nucleotide sequence ID" value="NZ_JACLCP010000007.1"/>
</dbReference>